<dbReference type="EMBL" id="BSOH01000027">
    <property type="protein sequence ID" value="GLR19310.1"/>
    <property type="molecule type" value="Genomic_DNA"/>
</dbReference>
<evidence type="ECO:0000256" key="4">
    <source>
        <dbReference type="ARBA" id="ARBA00022692"/>
    </source>
</evidence>
<comment type="similarity">
    <text evidence="10 11">Belongs to the TonB-dependent receptor family.</text>
</comment>
<keyword evidence="6 11" id="KW-0798">TonB box</keyword>
<evidence type="ECO:0000313" key="15">
    <source>
        <dbReference type="Proteomes" id="UP001156666"/>
    </source>
</evidence>
<feature type="domain" description="TonB-dependent receptor-like beta-barrel" evidence="12">
    <location>
        <begin position="449"/>
        <end position="813"/>
    </location>
</feature>
<keyword evidence="9 10" id="KW-0998">Cell outer membrane</keyword>
<dbReference type="NCBIfam" id="TIGR04057">
    <property type="entry name" value="SusC_RagA_signa"/>
    <property type="match status" value="1"/>
</dbReference>
<keyword evidence="2 10" id="KW-0813">Transport</keyword>
<dbReference type="InterPro" id="IPR012910">
    <property type="entry name" value="Plug_dom"/>
</dbReference>
<evidence type="ECO:0000256" key="5">
    <source>
        <dbReference type="ARBA" id="ARBA00022729"/>
    </source>
</evidence>
<dbReference type="InterPro" id="IPR000531">
    <property type="entry name" value="Beta-barrel_TonB"/>
</dbReference>
<comment type="caution">
    <text evidence="14">The sequence shown here is derived from an EMBL/GenBank/DDBJ whole genome shotgun (WGS) entry which is preliminary data.</text>
</comment>
<dbReference type="Pfam" id="PF00593">
    <property type="entry name" value="TonB_dep_Rec_b-barrel"/>
    <property type="match status" value="1"/>
</dbReference>
<dbReference type="NCBIfam" id="TIGR04056">
    <property type="entry name" value="OMP_RagA_SusC"/>
    <property type="match status" value="1"/>
</dbReference>
<dbReference type="PANTHER" id="PTHR30069">
    <property type="entry name" value="TONB-DEPENDENT OUTER MEMBRANE RECEPTOR"/>
    <property type="match status" value="1"/>
</dbReference>
<dbReference type="InterPro" id="IPR023997">
    <property type="entry name" value="TonB-dep_OMP_SusC/RagA_CS"/>
</dbReference>
<evidence type="ECO:0000256" key="1">
    <source>
        <dbReference type="ARBA" id="ARBA00004571"/>
    </source>
</evidence>
<reference evidence="14" key="2">
    <citation type="submission" date="2023-01" db="EMBL/GenBank/DDBJ databases">
        <title>Draft genome sequence of Portibacter lacus strain NBRC 108769.</title>
        <authorList>
            <person name="Sun Q."/>
            <person name="Mori K."/>
        </authorList>
    </citation>
    <scope>NUCLEOTIDE SEQUENCE</scope>
    <source>
        <strain evidence="14">NBRC 108769</strain>
    </source>
</reference>
<dbReference type="GO" id="GO:0009279">
    <property type="term" value="C:cell outer membrane"/>
    <property type="evidence" value="ECO:0007669"/>
    <property type="project" value="UniProtKB-SubCell"/>
</dbReference>
<dbReference type="AlphaFoldDB" id="A0AA37SX54"/>
<evidence type="ECO:0000256" key="3">
    <source>
        <dbReference type="ARBA" id="ARBA00022452"/>
    </source>
</evidence>
<proteinExistence type="inferred from homology"/>
<organism evidence="14 15">
    <name type="scientific">Portibacter lacus</name>
    <dbReference type="NCBI Taxonomy" id="1099794"/>
    <lineage>
        <taxon>Bacteria</taxon>
        <taxon>Pseudomonadati</taxon>
        <taxon>Bacteroidota</taxon>
        <taxon>Saprospiria</taxon>
        <taxon>Saprospirales</taxon>
        <taxon>Haliscomenobacteraceae</taxon>
        <taxon>Portibacter</taxon>
    </lineage>
</organism>
<dbReference type="Gene3D" id="2.60.40.1120">
    <property type="entry name" value="Carboxypeptidase-like, regulatory domain"/>
    <property type="match status" value="1"/>
</dbReference>
<dbReference type="GO" id="GO:0044718">
    <property type="term" value="P:siderophore transmembrane transport"/>
    <property type="evidence" value="ECO:0007669"/>
    <property type="project" value="TreeGrafter"/>
</dbReference>
<keyword evidence="15" id="KW-1185">Reference proteome</keyword>
<keyword evidence="3 10" id="KW-1134">Transmembrane beta strand</keyword>
<dbReference type="InterPro" id="IPR036942">
    <property type="entry name" value="Beta-barrel_TonB_sf"/>
</dbReference>
<dbReference type="Gene3D" id="2.40.170.20">
    <property type="entry name" value="TonB-dependent receptor, beta-barrel domain"/>
    <property type="match status" value="1"/>
</dbReference>
<dbReference type="PROSITE" id="PS52016">
    <property type="entry name" value="TONB_DEPENDENT_REC_3"/>
    <property type="match status" value="1"/>
</dbReference>
<keyword evidence="5" id="KW-0732">Signal</keyword>
<evidence type="ECO:0000256" key="2">
    <source>
        <dbReference type="ARBA" id="ARBA00022448"/>
    </source>
</evidence>
<dbReference type="InterPro" id="IPR008969">
    <property type="entry name" value="CarboxyPept-like_regulatory"/>
</dbReference>
<evidence type="ECO:0000256" key="8">
    <source>
        <dbReference type="ARBA" id="ARBA00023170"/>
    </source>
</evidence>
<dbReference type="InterPro" id="IPR037066">
    <property type="entry name" value="Plug_dom_sf"/>
</dbReference>
<evidence type="ECO:0000256" key="6">
    <source>
        <dbReference type="ARBA" id="ARBA00023077"/>
    </source>
</evidence>
<dbReference type="PANTHER" id="PTHR30069:SF29">
    <property type="entry name" value="HEMOGLOBIN AND HEMOGLOBIN-HAPTOGLOBIN-BINDING PROTEIN 1-RELATED"/>
    <property type="match status" value="1"/>
</dbReference>
<protein>
    <submittedName>
        <fullName evidence="14">SusC/RagA family TonB-linked outer membrane protein</fullName>
    </submittedName>
</protein>
<dbReference type="Gene3D" id="2.170.130.10">
    <property type="entry name" value="TonB-dependent receptor, plug domain"/>
    <property type="match status" value="1"/>
</dbReference>
<evidence type="ECO:0000256" key="11">
    <source>
        <dbReference type="RuleBase" id="RU003357"/>
    </source>
</evidence>
<dbReference type="Proteomes" id="UP001156666">
    <property type="component" value="Unassembled WGS sequence"/>
</dbReference>
<keyword evidence="7 10" id="KW-0472">Membrane</keyword>
<accession>A0AA37SX54</accession>
<name>A0AA37SX54_9BACT</name>
<evidence type="ECO:0000259" key="12">
    <source>
        <dbReference type="Pfam" id="PF00593"/>
    </source>
</evidence>
<dbReference type="GO" id="GO:0015344">
    <property type="term" value="F:siderophore uptake transmembrane transporter activity"/>
    <property type="evidence" value="ECO:0007669"/>
    <property type="project" value="TreeGrafter"/>
</dbReference>
<evidence type="ECO:0000256" key="9">
    <source>
        <dbReference type="ARBA" id="ARBA00023237"/>
    </source>
</evidence>
<feature type="domain" description="TonB-dependent receptor plug" evidence="13">
    <location>
        <begin position="185"/>
        <end position="297"/>
    </location>
</feature>
<dbReference type="SUPFAM" id="SSF49464">
    <property type="entry name" value="Carboxypeptidase regulatory domain-like"/>
    <property type="match status" value="1"/>
</dbReference>
<dbReference type="Pfam" id="PF13715">
    <property type="entry name" value="CarbopepD_reg_2"/>
    <property type="match status" value="1"/>
</dbReference>
<dbReference type="InterPro" id="IPR039426">
    <property type="entry name" value="TonB-dep_rcpt-like"/>
</dbReference>
<reference evidence="14" key="1">
    <citation type="journal article" date="2014" name="Int. J. Syst. Evol. Microbiol.">
        <title>Complete genome sequence of Corynebacterium casei LMG S-19264T (=DSM 44701T), isolated from a smear-ripened cheese.</title>
        <authorList>
            <consortium name="US DOE Joint Genome Institute (JGI-PGF)"/>
            <person name="Walter F."/>
            <person name="Albersmeier A."/>
            <person name="Kalinowski J."/>
            <person name="Ruckert C."/>
        </authorList>
    </citation>
    <scope>NUCLEOTIDE SEQUENCE</scope>
    <source>
        <strain evidence="14">NBRC 108769</strain>
    </source>
</reference>
<evidence type="ECO:0000256" key="10">
    <source>
        <dbReference type="PROSITE-ProRule" id="PRU01360"/>
    </source>
</evidence>
<sequence length="1074" mass="118317">MNKVVKQLENEFNIRFTYESALLKGRNLKKEMTVTDANLDIAINEIFVDKNTSLRKVSQKLYVISKNHSVEKMSEVITEEKTVIAAVKLDITGKVYDEENIPLIGVNVYEKGVPSNGVTTDLDGTYAISVENEAAILVFSYLGYQTKEMSVGTQSILDIQMETSSSVLQEVVVTAMGIEKDEKLLTSNVQAIQAQDIVRGGREDIIGALEGKVSGVQISSTSGAPGASTEIILRGATSVDGNNQPLFVVDGIAISNASASGTMNRASDINPNDVESISVLKGASAAALYGIDAANGAIIITTKSGSKGKVKVGFNSYYGLSEVTNLHEQQNHFTTGYSGTFNEATFSHWGPQYRKSDEIYNNVEDFFQTGSTFKADLNLSGGTDALTYYMSGSNLTDIGIVPNTDYTKRSVLIKLGSELSDKFKIETTINSIYTNNNYGIVGASGGWLSTVYGWPRWDNMSEYLNPDGSERNLYTPISGDLSTVPDNPWWTAYNKVRNDEMNRVLGNIHLTYDVTNWFKLDYRVGRDFYNQHYKSVSQWGSSGSAYEGAITEFDRNSVKWTSTLLGIMDYSFYDNFNLNLVLGNNIQSDFAEQTIVSGTQFRNPDLHSINNLKDIQNSQYTGRRRVIGAFADVKLDYMRTLILGLTIRNDWSSTLPEANRSFFYPSYSAGFIFSELLPTTAQKYLSFGKLRASYSEVGKDAPPHKLTQVLEQYLGPDGGWKNGAFAGNPALRPEITKELEVGVDLRFFQGRIGLDATYYSRESNDQIITPRVTPVTGAILQTVNSGSVENKGMEFSLNLIPIEKEAFSWKISMNAFGNRSKLTKLFGDLVEFPVTYGQVSSIAIASSRLGEPLFSIIGTDYMRTDDGQVIIDDEGYPIVDSEKKYIGNREPNVWYGLVNTFTIGRDFEFSFQLDGALGADILNATGAGLVQRGLHTMTEDYRRSEFIFDGVVEGENGAYTQNTTPVLLDRNFFTGTYGVVGSNFVETVDWLRLRNVELSYYLPTELLQKVNISELAFNLNLSNLALFSNYSGGDPQVNNAGPNGGGASGAGTMGVDYYQVPARRGVSLGVNIKF</sequence>
<gene>
    <name evidence="14" type="ORF">GCM10007940_39260</name>
</gene>
<evidence type="ECO:0000313" key="14">
    <source>
        <dbReference type="EMBL" id="GLR19310.1"/>
    </source>
</evidence>
<dbReference type="SUPFAM" id="SSF56935">
    <property type="entry name" value="Porins"/>
    <property type="match status" value="1"/>
</dbReference>
<keyword evidence="8" id="KW-0675">Receptor</keyword>
<keyword evidence="4 10" id="KW-0812">Transmembrane</keyword>
<evidence type="ECO:0000259" key="13">
    <source>
        <dbReference type="Pfam" id="PF07715"/>
    </source>
</evidence>
<evidence type="ECO:0000256" key="7">
    <source>
        <dbReference type="ARBA" id="ARBA00023136"/>
    </source>
</evidence>
<comment type="subcellular location">
    <subcellularLocation>
        <location evidence="1 10">Cell outer membrane</location>
        <topology evidence="1 10">Multi-pass membrane protein</topology>
    </subcellularLocation>
</comment>
<dbReference type="Pfam" id="PF07715">
    <property type="entry name" value="Plug"/>
    <property type="match status" value="1"/>
</dbReference>
<dbReference type="InterPro" id="IPR023996">
    <property type="entry name" value="TonB-dep_OMP_SusC/RagA"/>
</dbReference>